<evidence type="ECO:0000259" key="9">
    <source>
        <dbReference type="PROSITE" id="PS50157"/>
    </source>
</evidence>
<name>A0A6J1S006_FRAOC</name>
<feature type="compositionally biased region" description="Acidic residues" evidence="8">
    <location>
        <begin position="235"/>
        <end position="263"/>
    </location>
</feature>
<keyword evidence="3" id="KW-0677">Repeat</keyword>
<evidence type="ECO:0000256" key="3">
    <source>
        <dbReference type="ARBA" id="ARBA00022737"/>
    </source>
</evidence>
<keyword evidence="4 7" id="KW-0863">Zinc-finger</keyword>
<feature type="region of interest" description="Disordered" evidence="8">
    <location>
        <begin position="233"/>
        <end position="280"/>
    </location>
</feature>
<dbReference type="RefSeq" id="XP_026273938.1">
    <property type="nucleotide sequence ID" value="XM_026418153.2"/>
</dbReference>
<feature type="compositionally biased region" description="Low complexity" evidence="8">
    <location>
        <begin position="137"/>
        <end position="146"/>
    </location>
</feature>
<keyword evidence="5" id="KW-0862">Zinc</keyword>
<dbReference type="GO" id="GO:0000981">
    <property type="term" value="F:DNA-binding transcription factor activity, RNA polymerase II-specific"/>
    <property type="evidence" value="ECO:0007669"/>
    <property type="project" value="TreeGrafter"/>
</dbReference>
<dbReference type="KEGG" id="foc:113203447"/>
<feature type="region of interest" description="Disordered" evidence="8">
    <location>
        <begin position="56"/>
        <end position="96"/>
    </location>
</feature>
<feature type="domain" description="C2H2-type" evidence="9">
    <location>
        <begin position="967"/>
        <end position="994"/>
    </location>
</feature>
<evidence type="ECO:0000256" key="6">
    <source>
        <dbReference type="ARBA" id="ARBA00023242"/>
    </source>
</evidence>
<evidence type="ECO:0000256" key="8">
    <source>
        <dbReference type="SAM" id="MobiDB-lite"/>
    </source>
</evidence>
<feature type="region of interest" description="Disordered" evidence="8">
    <location>
        <begin position="806"/>
        <end position="870"/>
    </location>
</feature>
<keyword evidence="2" id="KW-0479">Metal-binding</keyword>
<reference evidence="11" key="1">
    <citation type="submission" date="2025-08" db="UniProtKB">
        <authorList>
            <consortium name="RefSeq"/>
        </authorList>
    </citation>
    <scope>IDENTIFICATION</scope>
    <source>
        <tissue evidence="11">Whole organism</tissue>
    </source>
</reference>
<evidence type="ECO:0000256" key="4">
    <source>
        <dbReference type="ARBA" id="ARBA00022771"/>
    </source>
</evidence>
<organism evidence="10 11">
    <name type="scientific">Frankliniella occidentalis</name>
    <name type="common">Western flower thrips</name>
    <name type="synonym">Euthrips occidentalis</name>
    <dbReference type="NCBI Taxonomy" id="133901"/>
    <lineage>
        <taxon>Eukaryota</taxon>
        <taxon>Metazoa</taxon>
        <taxon>Ecdysozoa</taxon>
        <taxon>Arthropoda</taxon>
        <taxon>Hexapoda</taxon>
        <taxon>Insecta</taxon>
        <taxon>Pterygota</taxon>
        <taxon>Neoptera</taxon>
        <taxon>Paraneoptera</taxon>
        <taxon>Thysanoptera</taxon>
        <taxon>Terebrantia</taxon>
        <taxon>Thripoidea</taxon>
        <taxon>Thripidae</taxon>
        <taxon>Frankliniella</taxon>
    </lineage>
</organism>
<dbReference type="SMART" id="SM00355">
    <property type="entry name" value="ZnF_C2H2"/>
    <property type="match status" value="5"/>
</dbReference>
<dbReference type="InterPro" id="IPR036236">
    <property type="entry name" value="Znf_C2H2_sf"/>
</dbReference>
<proteinExistence type="predicted"/>
<dbReference type="SUPFAM" id="SSF57667">
    <property type="entry name" value="beta-beta-alpha zinc fingers"/>
    <property type="match status" value="1"/>
</dbReference>
<comment type="subcellular location">
    <subcellularLocation>
        <location evidence="1">Nucleus</location>
    </subcellularLocation>
</comment>
<dbReference type="PANTHER" id="PTHR24394">
    <property type="entry name" value="ZINC FINGER PROTEIN"/>
    <property type="match status" value="1"/>
</dbReference>
<dbReference type="AlphaFoldDB" id="A0A6J1S006"/>
<gene>
    <name evidence="11" type="primary">LOC113203447</name>
</gene>
<sequence length="1208" mass="135109">MSPPGTISLRIDLDTANDEKICNLIPFVRLHRLELSGQRLANNGTIIKTNTITRNKIIRHSPSPPSLKRSRGRGQEAKSPVLPSTHLIDDTETSTRSKIIRQSPSLFPLKRTRRELKAKSLVLQSPHLLDDEETVLNNNPNRQSPSSPSPKRKGKMGLEAKSTVLQSATLIDDNIFAKKNNSSKQSPPHSVRRIVTRGQDSKGLDARPFKCTLCMECFHTSVLLAVHMRIHDKDSDEEDEDEEDVDDVEDFEQIDVDSDDTSVENESNRPGLLNSSLSRENENLPQNIRISSITSGRNSNYNSKTLSTTDEDSVSSVISNGGLPSPKSNSTAVELPQKRRGPIKLLKCKECPASFSQQWYLDLHLILLHYINNKNSSIKCPGCTSIFVNEHHLRQHIETSHSLHLTIMNNEISSALGLTTDALTGEHIKNQKKRGPVPLLNSLEQSHQVRRSFHTSIPNNLPSNWHMASSYERDQLIELLEAELKYIALERNRLGDHFSYSDIQRLSLQICEYLQVSNFFDNLPPKRWAQKVLIKVRQIPRPGRFRFVHNVNASYLNAVSELSNRGLSENKIFYAFEARICDVKKDGIAQRVPKTPIGATSPDVSVEDTICTVLCTNANGSVLLQPTIVFRNQIADVKSLHKLKALKTTYPSRDFLENDYFHEWFAQFLLAVPPARPILLLVEGCVSQLSFRIIMMARENDVHILFVPSRKRFVHSHQLIRESLLIPLMREFDKEVVKYLETHNLSSLNVKDFGKVFEPAWRGALPEAETRKSFIQSGFLPLPNSTAPLEVAARDYLDGVIAVGKGTKSSSDVSSRKLPKLTTHNKSTPDASPPAASVESTPSCVTGDSSTLTPEKIKEEPVDSDPSDEITQLPALGEIKHEPQESDPVDPPLDEFKQEVVDLPSSSQAVPQLEVVKFEAEEHECSGCNRSFHSLGDLSSHQCNVRPANPPRENTVGQSANEDCYYHKCSQCSMSYALKESLVLHSRTHHLPQAASSSGKKFPKARLVANPSNARIVKVQQQKDSAAPVLKRKTLIEEQTNLDNSMLKMHKKEASFAQVLKKKTTEEGGTYLQMPMHKVPHKVIWSLDGKPSPTSDSGTESASSTSSRTLSASPEPFNEHGVSYSSASRSLLPPPPLPEHDYLGQIYQNPARRNEIIQKRGIFNTLNYEDDTSSPVQKILIAMKAPKKGTILIHTDTLSNKKVHEWME</sequence>
<feature type="domain" description="C2H2-type" evidence="9">
    <location>
        <begin position="923"/>
        <end position="951"/>
    </location>
</feature>
<evidence type="ECO:0000313" key="10">
    <source>
        <dbReference type="Proteomes" id="UP000504606"/>
    </source>
</evidence>
<evidence type="ECO:0000256" key="5">
    <source>
        <dbReference type="ARBA" id="ARBA00022833"/>
    </source>
</evidence>
<dbReference type="InterPro" id="IPR013087">
    <property type="entry name" value="Znf_C2H2_type"/>
</dbReference>
<dbReference type="GO" id="GO:0003676">
    <property type="term" value="F:nucleic acid binding"/>
    <property type="evidence" value="ECO:0007669"/>
    <property type="project" value="InterPro"/>
</dbReference>
<evidence type="ECO:0000256" key="7">
    <source>
        <dbReference type="PROSITE-ProRule" id="PRU00042"/>
    </source>
</evidence>
<feature type="domain" description="C2H2-type" evidence="9">
    <location>
        <begin position="209"/>
        <end position="236"/>
    </location>
</feature>
<evidence type="ECO:0000313" key="11">
    <source>
        <dbReference type="RefSeq" id="XP_026273938.1"/>
    </source>
</evidence>
<dbReference type="PROSITE" id="PS50157">
    <property type="entry name" value="ZINC_FINGER_C2H2_2"/>
    <property type="match status" value="3"/>
</dbReference>
<dbReference type="Proteomes" id="UP000504606">
    <property type="component" value="Unplaced"/>
</dbReference>
<dbReference type="GO" id="GO:0008270">
    <property type="term" value="F:zinc ion binding"/>
    <property type="evidence" value="ECO:0007669"/>
    <property type="project" value="UniProtKB-KW"/>
</dbReference>
<dbReference type="InterPro" id="IPR004875">
    <property type="entry name" value="DDE_SF_endonuclease_dom"/>
</dbReference>
<feature type="region of interest" description="Disordered" evidence="8">
    <location>
        <begin position="1085"/>
        <end position="1137"/>
    </location>
</feature>
<keyword evidence="6" id="KW-0539">Nucleus</keyword>
<feature type="compositionally biased region" description="Low complexity" evidence="8">
    <location>
        <begin position="1092"/>
        <end position="1113"/>
    </location>
</feature>
<feature type="compositionally biased region" description="Polar residues" evidence="8">
    <location>
        <begin position="179"/>
        <end position="188"/>
    </location>
</feature>
<evidence type="ECO:0000256" key="2">
    <source>
        <dbReference type="ARBA" id="ARBA00022723"/>
    </source>
</evidence>
<feature type="region of interest" description="Disordered" evidence="8">
    <location>
        <begin position="132"/>
        <end position="158"/>
    </location>
</feature>
<dbReference type="GeneID" id="113203447"/>
<feature type="region of interest" description="Disordered" evidence="8">
    <location>
        <begin position="299"/>
        <end position="335"/>
    </location>
</feature>
<feature type="compositionally biased region" description="Polar residues" evidence="8">
    <location>
        <begin position="838"/>
        <end position="853"/>
    </location>
</feature>
<dbReference type="OrthoDB" id="6115549at2759"/>
<dbReference type="Pfam" id="PF03184">
    <property type="entry name" value="DDE_1"/>
    <property type="match status" value="1"/>
</dbReference>
<keyword evidence="10" id="KW-1185">Reference proteome</keyword>
<dbReference type="PANTHER" id="PTHR24394:SF29">
    <property type="entry name" value="MYONEURIN"/>
    <property type="match status" value="1"/>
</dbReference>
<dbReference type="PROSITE" id="PS00028">
    <property type="entry name" value="ZINC_FINGER_C2H2_1"/>
    <property type="match status" value="4"/>
</dbReference>
<feature type="compositionally biased region" description="Polar residues" evidence="8">
    <location>
        <begin position="299"/>
        <end position="319"/>
    </location>
</feature>
<dbReference type="Gene3D" id="3.30.160.60">
    <property type="entry name" value="Classic Zinc Finger"/>
    <property type="match status" value="3"/>
</dbReference>
<dbReference type="GO" id="GO:0005634">
    <property type="term" value="C:nucleus"/>
    <property type="evidence" value="ECO:0007669"/>
    <property type="project" value="UniProtKB-SubCell"/>
</dbReference>
<protein>
    <submittedName>
        <fullName evidence="11">Uncharacterized protein LOC113203447 isoform X1</fullName>
    </submittedName>
</protein>
<accession>A0A6J1S006</accession>
<evidence type="ECO:0000256" key="1">
    <source>
        <dbReference type="ARBA" id="ARBA00004123"/>
    </source>
</evidence>
<feature type="region of interest" description="Disordered" evidence="8">
    <location>
        <begin position="178"/>
        <end position="199"/>
    </location>
</feature>